<comment type="caution">
    <text evidence="1">The sequence shown here is derived from an EMBL/GenBank/DDBJ whole genome shotgun (WGS) entry which is preliminary data.</text>
</comment>
<gene>
    <name evidence="1" type="ORF">EVOR1521_LOCUS28508</name>
</gene>
<proteinExistence type="predicted"/>
<dbReference type="AlphaFoldDB" id="A0AA36NJK8"/>
<organism evidence="1 2">
    <name type="scientific">Effrenium voratum</name>
    <dbReference type="NCBI Taxonomy" id="2562239"/>
    <lineage>
        <taxon>Eukaryota</taxon>
        <taxon>Sar</taxon>
        <taxon>Alveolata</taxon>
        <taxon>Dinophyceae</taxon>
        <taxon>Suessiales</taxon>
        <taxon>Symbiodiniaceae</taxon>
        <taxon>Effrenium</taxon>
    </lineage>
</organism>
<evidence type="ECO:0000313" key="1">
    <source>
        <dbReference type="EMBL" id="CAJ1406581.1"/>
    </source>
</evidence>
<sequence>MLKSFARDDGVARKYVAMNLRQIWEFTQEAQEKNMSLQTLAKAKSKDAACGISSTSTYRWTAKLLKMYHQRVQMGFMHINHFCIATDGSIHSTKDTLVSFVYAPETDVAAAAPSQLISHAGKVLVPGELDLPPEVEELAAQREVERVPAYRFLQAISNQISQVTQGRLNLMDFRVPESFVPCIEPLRPGDSRQVSEDQDGQVKVVVRRGDIEHQLDCRQAHQWPSLVLCMDQGAIGMAAGAFLIGHGFLCHMSFDKIHRLQRDLALASSRCGKDFCQATMFTSYLWSVNYKPFNSGGFSDEKKTILMSFLASESAEDDELPDPDEISKAFKDLRSEKGGLRLAYLCTSQATWENAHVILSCSRPCWTWHSEQITKIKSPSDNLRYLRPLSLTWKAHWHLQEIAKMIGKCDDAGLTKAAAATEDSARLAAKVFQYSSNLLSQRCLSFSRYSCPPVSYCHVLSEPALAQVAVRQFKQDLDLIHVAEKSREGKAQALAADMRLTFTTLVRVCALTFEQDKWSAESRQGRTLEKALSDKDGETSVVAVTGMVICHVSDSNPLLCLGNAHWAAMVWPLQAQEDWACIAPAPAGQCRFVHICKCKDWNVIPVNAVWSHGRAMLQRTEVKEPLGQYLLLNKQSSLTVAELCILADSEGVERRALPSRLEILTSLAHHFANGDESYVSSVMAAVTAKVSVDDDEEEDATQALVAELFEMTDASERQEHKSLRESMLKKKVRKKRQQWQKALEEKIRLKRRKLVA</sequence>
<reference evidence="1" key="1">
    <citation type="submission" date="2023-08" db="EMBL/GenBank/DDBJ databases">
        <authorList>
            <person name="Chen Y."/>
            <person name="Shah S."/>
            <person name="Dougan E. K."/>
            <person name="Thang M."/>
            <person name="Chan C."/>
        </authorList>
    </citation>
    <scope>NUCLEOTIDE SEQUENCE</scope>
</reference>
<protein>
    <submittedName>
        <fullName evidence="1">Uncharacterized protein</fullName>
    </submittedName>
</protein>
<accession>A0AA36NJK8</accession>
<dbReference type="Proteomes" id="UP001178507">
    <property type="component" value="Unassembled WGS sequence"/>
</dbReference>
<dbReference type="EMBL" id="CAUJNA010003638">
    <property type="protein sequence ID" value="CAJ1406581.1"/>
    <property type="molecule type" value="Genomic_DNA"/>
</dbReference>
<keyword evidence="2" id="KW-1185">Reference proteome</keyword>
<evidence type="ECO:0000313" key="2">
    <source>
        <dbReference type="Proteomes" id="UP001178507"/>
    </source>
</evidence>
<name>A0AA36NJK8_9DINO</name>